<comment type="caution">
    <text evidence="3">The sequence shown here is derived from an EMBL/GenBank/DDBJ whole genome shotgun (WGS) entry which is preliminary data.</text>
</comment>
<feature type="transmembrane region" description="Helical" evidence="1">
    <location>
        <begin position="21"/>
        <end position="43"/>
    </location>
</feature>
<sequence length="185" mass="21119">MMSSSLNYIKEKAFYKMLFGKTAFPIIIIVGIALIYVVLMTMIDHSTLPFHIVVAVAALVKTIVITLTTLKKLSKLIKICHSLERLLVIFGFIIVIIIFSFATDYTCLYQFNQTAFEGVPDFSNTYLYNIYHFFYFSVITFSTVGFGDITPVSDVAKFVIMLEIFLSFFIIVFALTNIKKIHLNE</sequence>
<dbReference type="OrthoDB" id="9799090at2"/>
<evidence type="ECO:0000256" key="1">
    <source>
        <dbReference type="SAM" id="Phobius"/>
    </source>
</evidence>
<dbReference type="Gene3D" id="1.10.287.70">
    <property type="match status" value="1"/>
</dbReference>
<dbReference type="GO" id="GO:0034220">
    <property type="term" value="P:monoatomic ion transmembrane transport"/>
    <property type="evidence" value="ECO:0007669"/>
    <property type="project" value="UniProtKB-KW"/>
</dbReference>
<feature type="transmembrane region" description="Helical" evidence="1">
    <location>
        <begin position="158"/>
        <end position="178"/>
    </location>
</feature>
<dbReference type="Proteomes" id="UP000431264">
    <property type="component" value="Unassembled WGS sequence"/>
</dbReference>
<evidence type="ECO:0000313" key="4">
    <source>
        <dbReference type="Proteomes" id="UP000431264"/>
    </source>
</evidence>
<name>A0A6I4IEM9_9FLAO</name>
<dbReference type="InterPro" id="IPR013099">
    <property type="entry name" value="K_chnl_dom"/>
</dbReference>
<proteinExistence type="predicted"/>
<reference evidence="4" key="1">
    <citation type="submission" date="2019-05" db="EMBL/GenBank/DDBJ databases">
        <title>Flavobacterium profundi sp. nov., isolated from a deep-sea seamount.</title>
        <authorList>
            <person name="Zhang D.-C."/>
        </authorList>
    </citation>
    <scope>NUCLEOTIDE SEQUENCE [LARGE SCALE GENOMIC DNA]</scope>
    <source>
        <strain evidence="4">TP390</strain>
    </source>
</reference>
<dbReference type="AlphaFoldDB" id="A0A6I4IEM9"/>
<feature type="transmembrane region" description="Helical" evidence="1">
    <location>
        <begin position="82"/>
        <end position="102"/>
    </location>
</feature>
<feature type="domain" description="Potassium channel" evidence="2">
    <location>
        <begin position="108"/>
        <end position="179"/>
    </location>
</feature>
<dbReference type="SUPFAM" id="SSF81324">
    <property type="entry name" value="Voltage-gated potassium channels"/>
    <property type="match status" value="1"/>
</dbReference>
<keyword evidence="3" id="KW-0406">Ion transport</keyword>
<evidence type="ECO:0000313" key="3">
    <source>
        <dbReference type="EMBL" id="MVO08054.1"/>
    </source>
</evidence>
<feature type="transmembrane region" description="Helical" evidence="1">
    <location>
        <begin position="49"/>
        <end position="70"/>
    </location>
</feature>
<keyword evidence="4" id="KW-1185">Reference proteome</keyword>
<keyword evidence="3" id="KW-0813">Transport</keyword>
<keyword evidence="1" id="KW-1133">Transmembrane helix</keyword>
<dbReference type="Pfam" id="PF07885">
    <property type="entry name" value="Ion_trans_2"/>
    <property type="match status" value="1"/>
</dbReference>
<accession>A0A6I4IEM9</accession>
<evidence type="ECO:0000259" key="2">
    <source>
        <dbReference type="Pfam" id="PF07885"/>
    </source>
</evidence>
<keyword evidence="1" id="KW-0812">Transmembrane</keyword>
<feature type="transmembrane region" description="Helical" evidence="1">
    <location>
        <begin position="126"/>
        <end position="146"/>
    </location>
</feature>
<gene>
    <name evidence="3" type="ORF">GOQ30_02600</name>
</gene>
<keyword evidence="3" id="KW-0407">Ion channel</keyword>
<organism evidence="3 4">
    <name type="scientific">Flavobacterium profundi</name>
    <dbReference type="NCBI Taxonomy" id="1774945"/>
    <lineage>
        <taxon>Bacteria</taxon>
        <taxon>Pseudomonadati</taxon>
        <taxon>Bacteroidota</taxon>
        <taxon>Flavobacteriia</taxon>
        <taxon>Flavobacteriales</taxon>
        <taxon>Flavobacteriaceae</taxon>
        <taxon>Flavobacterium</taxon>
    </lineage>
</organism>
<dbReference type="EMBL" id="WQLW01000001">
    <property type="protein sequence ID" value="MVO08054.1"/>
    <property type="molecule type" value="Genomic_DNA"/>
</dbReference>
<protein>
    <submittedName>
        <fullName evidence="3">Two pore domain potassium channel family protein</fullName>
    </submittedName>
</protein>
<keyword evidence="1" id="KW-0472">Membrane</keyword>